<keyword evidence="2" id="KW-1185">Reference proteome</keyword>
<comment type="caution">
    <text evidence="1">The sequence shown here is derived from an EMBL/GenBank/DDBJ whole genome shotgun (WGS) entry which is preliminary data.</text>
</comment>
<dbReference type="Gramene" id="KVI03262">
    <property type="protein sequence ID" value="KVI03262"/>
    <property type="gene ID" value="Ccrd_018441"/>
</dbReference>
<sequence length="59" mass="7673">MMLEEKQRLFWLDLKQQIKELLWFLKLFKKMEELRYMPSCWWKYLDVYIDLQYLYTETL</sequence>
<reference evidence="1 2" key="1">
    <citation type="journal article" date="2016" name="Sci. Rep.">
        <title>The genome sequence of the outbreeding globe artichoke constructed de novo incorporating a phase-aware low-pass sequencing strategy of F1 progeny.</title>
        <authorList>
            <person name="Scaglione D."/>
            <person name="Reyes-Chin-Wo S."/>
            <person name="Acquadro A."/>
            <person name="Froenicke L."/>
            <person name="Portis E."/>
            <person name="Beitel C."/>
            <person name="Tirone M."/>
            <person name="Mauro R."/>
            <person name="Lo Monaco A."/>
            <person name="Mauromicale G."/>
            <person name="Faccioli P."/>
            <person name="Cattivelli L."/>
            <person name="Rieseberg L."/>
            <person name="Michelmore R."/>
            <person name="Lanteri S."/>
        </authorList>
    </citation>
    <scope>NUCLEOTIDE SEQUENCE [LARGE SCALE GENOMIC DNA]</scope>
    <source>
        <strain evidence="1">2C</strain>
    </source>
</reference>
<name>A0A103Y675_CYNCS</name>
<dbReference type="Proteomes" id="UP000243975">
    <property type="component" value="Unassembled WGS sequence"/>
</dbReference>
<evidence type="ECO:0000313" key="2">
    <source>
        <dbReference type="Proteomes" id="UP000243975"/>
    </source>
</evidence>
<protein>
    <submittedName>
        <fullName evidence="1">Uncharacterized protein</fullName>
    </submittedName>
</protein>
<dbReference type="AlphaFoldDB" id="A0A103Y675"/>
<evidence type="ECO:0000313" key="1">
    <source>
        <dbReference type="EMBL" id="KVI03262.1"/>
    </source>
</evidence>
<dbReference type="EMBL" id="LEKV01002390">
    <property type="protein sequence ID" value="KVI03262.1"/>
    <property type="molecule type" value="Genomic_DNA"/>
</dbReference>
<feature type="non-terminal residue" evidence="1">
    <location>
        <position position="59"/>
    </location>
</feature>
<gene>
    <name evidence="1" type="ORF">Ccrd_018441</name>
</gene>
<organism evidence="1 2">
    <name type="scientific">Cynara cardunculus var. scolymus</name>
    <name type="common">Globe artichoke</name>
    <name type="synonym">Cynara scolymus</name>
    <dbReference type="NCBI Taxonomy" id="59895"/>
    <lineage>
        <taxon>Eukaryota</taxon>
        <taxon>Viridiplantae</taxon>
        <taxon>Streptophyta</taxon>
        <taxon>Embryophyta</taxon>
        <taxon>Tracheophyta</taxon>
        <taxon>Spermatophyta</taxon>
        <taxon>Magnoliopsida</taxon>
        <taxon>eudicotyledons</taxon>
        <taxon>Gunneridae</taxon>
        <taxon>Pentapetalae</taxon>
        <taxon>asterids</taxon>
        <taxon>campanulids</taxon>
        <taxon>Asterales</taxon>
        <taxon>Asteraceae</taxon>
        <taxon>Carduoideae</taxon>
        <taxon>Cardueae</taxon>
        <taxon>Carduinae</taxon>
        <taxon>Cynara</taxon>
    </lineage>
</organism>
<accession>A0A103Y675</accession>
<proteinExistence type="predicted"/>